<dbReference type="RefSeq" id="WP_346751179.1">
    <property type="nucleotide sequence ID" value="NZ_JAUJEA010000002.1"/>
</dbReference>
<dbReference type="InterPro" id="IPR025269">
    <property type="entry name" value="SAM-like_dom"/>
</dbReference>
<evidence type="ECO:0000256" key="5">
    <source>
        <dbReference type="PROSITE-ProRule" id="PRU01248"/>
    </source>
</evidence>
<comment type="caution">
    <text evidence="7">The sequence shown here is derived from an EMBL/GenBank/DDBJ whole genome shotgun (WGS) entry which is preliminary data.</text>
</comment>
<dbReference type="PANTHER" id="PTHR30349">
    <property type="entry name" value="PHAGE INTEGRASE-RELATED"/>
    <property type="match status" value="1"/>
</dbReference>
<organism evidence="7 8">
    <name type="scientific">Splendidivirga corallicola</name>
    <dbReference type="NCBI Taxonomy" id="3051826"/>
    <lineage>
        <taxon>Bacteria</taxon>
        <taxon>Pseudomonadati</taxon>
        <taxon>Bacteroidota</taxon>
        <taxon>Cytophagia</taxon>
        <taxon>Cytophagales</taxon>
        <taxon>Splendidivirgaceae</taxon>
        <taxon>Splendidivirga</taxon>
    </lineage>
</organism>
<evidence type="ECO:0000256" key="4">
    <source>
        <dbReference type="ARBA" id="ARBA00023172"/>
    </source>
</evidence>
<evidence type="ECO:0000313" key="8">
    <source>
        <dbReference type="Proteomes" id="UP001172082"/>
    </source>
</evidence>
<accession>A0ABT8KN70</accession>
<dbReference type="InterPro" id="IPR013762">
    <property type="entry name" value="Integrase-like_cat_sf"/>
</dbReference>
<dbReference type="PROSITE" id="PS51900">
    <property type="entry name" value="CB"/>
    <property type="match status" value="1"/>
</dbReference>
<dbReference type="SUPFAM" id="SSF56349">
    <property type="entry name" value="DNA breaking-rejoining enzymes"/>
    <property type="match status" value="1"/>
</dbReference>
<feature type="domain" description="Core-binding (CB)" evidence="6">
    <location>
        <begin position="136"/>
        <end position="231"/>
    </location>
</feature>
<evidence type="ECO:0000256" key="1">
    <source>
        <dbReference type="ARBA" id="ARBA00008857"/>
    </source>
</evidence>
<dbReference type="InterPro" id="IPR002104">
    <property type="entry name" value="Integrase_catalytic"/>
</dbReference>
<dbReference type="Gene3D" id="1.10.443.10">
    <property type="entry name" value="Intergrase catalytic core"/>
    <property type="match status" value="1"/>
</dbReference>
<dbReference type="EMBL" id="JAUJEA010000002">
    <property type="protein sequence ID" value="MDN5201153.1"/>
    <property type="molecule type" value="Genomic_DNA"/>
</dbReference>
<reference evidence="7" key="1">
    <citation type="submission" date="2023-06" db="EMBL/GenBank/DDBJ databases">
        <title>Genomic of Parafulvivirga corallium.</title>
        <authorList>
            <person name="Wang G."/>
        </authorList>
    </citation>
    <scope>NUCLEOTIDE SEQUENCE</scope>
    <source>
        <strain evidence="7">BMA10</strain>
    </source>
</reference>
<evidence type="ECO:0000259" key="6">
    <source>
        <dbReference type="PROSITE" id="PS51900"/>
    </source>
</evidence>
<sequence>MSESNSHTKVTIYFDTRSYSKKNGGHPIKLRLYHQQKERPIKLGYYCEAKNWIFGNLENKEYVESIEKKNITYISKKHPNARRLNLQIDRKLVSARDFLLNNEKNLKNYNPDSLKQAVQHVVDNLDDEANLSELLMSSITLVQAFEKKIGEANAEETWGKKGTYSDSLKQYKKYLRYLGKEDIELIQIDTTWLDKFHSWYKVQPNPKGGKVKPNTINKRMNQLRHLMKRAAADKNEKLTFNDNPFNTYQLPKNKSNKRAIELDKLDRSVLEEKFDMNEVANVMDLFRQIRLQTGSKKWHARNYLLFMWNCRGMDLVDLTFLVRSNIRNGLCEYYRRKVKGEVFITIDLNEEAMEILEVYDYQKKSPNELIFPFMADHYNPEEGVTEDVYNKYRNRIRYFNEHITKLAEELGIDGRFTSKMIRHTWAQTGFNAVESRDVVGEGLGHENDSTTRIYARELDRRKIKAANTEITKRKSLINSVDYKLQIDLFQYFHRGTAWGVEPNEFRNRVVKKIHSYGSQVMKILAKKQLKSEWNTKIKELSSLEFQSYDEVNDWLQSNLKEFCESHDINLITTKYI</sequence>
<keyword evidence="4" id="KW-0233">DNA recombination</keyword>
<keyword evidence="3 5" id="KW-0238">DNA-binding</keyword>
<dbReference type="Gene3D" id="1.10.150.130">
    <property type="match status" value="1"/>
</dbReference>
<keyword evidence="8" id="KW-1185">Reference proteome</keyword>
<gene>
    <name evidence="7" type="ORF">QQ008_07265</name>
</gene>
<dbReference type="Pfam" id="PF00589">
    <property type="entry name" value="Phage_integrase"/>
    <property type="match status" value="1"/>
</dbReference>
<dbReference type="InterPro" id="IPR035386">
    <property type="entry name" value="Arm-DNA-bind_5"/>
</dbReference>
<dbReference type="InterPro" id="IPR044068">
    <property type="entry name" value="CB"/>
</dbReference>
<dbReference type="Proteomes" id="UP001172082">
    <property type="component" value="Unassembled WGS sequence"/>
</dbReference>
<keyword evidence="2" id="KW-0229">DNA integration</keyword>
<proteinExistence type="inferred from homology"/>
<dbReference type="Pfam" id="PF13102">
    <property type="entry name" value="Phage_int_SAM_5"/>
    <property type="match status" value="1"/>
</dbReference>
<evidence type="ECO:0000256" key="2">
    <source>
        <dbReference type="ARBA" id="ARBA00022908"/>
    </source>
</evidence>
<evidence type="ECO:0000313" key="7">
    <source>
        <dbReference type="EMBL" id="MDN5201153.1"/>
    </source>
</evidence>
<dbReference type="InterPro" id="IPR010998">
    <property type="entry name" value="Integrase_recombinase_N"/>
</dbReference>
<dbReference type="InterPro" id="IPR011010">
    <property type="entry name" value="DNA_brk_join_enz"/>
</dbReference>
<dbReference type="PANTHER" id="PTHR30349:SF64">
    <property type="entry name" value="PROPHAGE INTEGRASE INTD-RELATED"/>
    <property type="match status" value="1"/>
</dbReference>
<comment type="similarity">
    <text evidence="1">Belongs to the 'phage' integrase family.</text>
</comment>
<protein>
    <submittedName>
        <fullName evidence="7">Tyrosine-type recombinase/integrase</fullName>
    </submittedName>
</protein>
<dbReference type="Pfam" id="PF17293">
    <property type="entry name" value="Arm-DNA-bind_5"/>
    <property type="match status" value="1"/>
</dbReference>
<evidence type="ECO:0000256" key="3">
    <source>
        <dbReference type="ARBA" id="ARBA00023125"/>
    </source>
</evidence>
<name>A0ABT8KN70_9BACT</name>
<dbReference type="InterPro" id="IPR050090">
    <property type="entry name" value="Tyrosine_recombinase_XerCD"/>
</dbReference>